<feature type="region of interest" description="Disordered" evidence="1">
    <location>
        <begin position="1"/>
        <end position="23"/>
    </location>
</feature>
<reference evidence="2 3" key="1">
    <citation type="submission" date="2019-11" db="EMBL/GenBank/DDBJ databases">
        <authorList>
            <person name="Yuan L."/>
        </authorList>
    </citation>
    <scope>NUCLEOTIDE SEQUENCE [LARGE SCALE GENOMIC DNA]</scope>
    <source>
        <strain evidence="2 3">TRM43335</strain>
    </source>
</reference>
<sequence length="173" mass="19916">MPRHREPARLRGDPRSGRHSHMATFSWTLPVAGTGENPVRPDAGQVWEGLVHKSENPSPYVPAVTACRVLERYDDGFLREITVRDTERVQERVTFEEHERVVFRPVDDPCIERIVNELGTDETGRPTLTLRVTLTPAGVEKAEQTRYFLHETKRYFSDALQFIVDGLVQRHTR</sequence>
<dbReference type="OrthoDB" id="3697643at2"/>
<keyword evidence="3" id="KW-1185">Reference proteome</keyword>
<evidence type="ECO:0000313" key="3">
    <source>
        <dbReference type="Proteomes" id="UP000473014"/>
    </source>
</evidence>
<dbReference type="EMBL" id="WIXO01000001">
    <property type="protein sequence ID" value="MTE18082.1"/>
    <property type="molecule type" value="Genomic_DNA"/>
</dbReference>
<comment type="caution">
    <text evidence="2">The sequence shown here is derived from an EMBL/GenBank/DDBJ whole genome shotgun (WGS) entry which is preliminary data.</text>
</comment>
<organism evidence="2 3">
    <name type="scientific">Streptomyces taklimakanensis</name>
    <dbReference type="NCBI Taxonomy" id="2569853"/>
    <lineage>
        <taxon>Bacteria</taxon>
        <taxon>Bacillati</taxon>
        <taxon>Actinomycetota</taxon>
        <taxon>Actinomycetes</taxon>
        <taxon>Kitasatosporales</taxon>
        <taxon>Streptomycetaceae</taxon>
        <taxon>Streptomyces</taxon>
    </lineage>
</organism>
<dbReference type="Gene3D" id="3.30.530.20">
    <property type="match status" value="1"/>
</dbReference>
<accession>A0A6G2B848</accession>
<dbReference type="SUPFAM" id="SSF55961">
    <property type="entry name" value="Bet v1-like"/>
    <property type="match status" value="1"/>
</dbReference>
<evidence type="ECO:0000313" key="2">
    <source>
        <dbReference type="EMBL" id="MTE18082.1"/>
    </source>
</evidence>
<dbReference type="InterPro" id="IPR015075">
    <property type="entry name" value="AtaL"/>
</dbReference>
<name>A0A6G2B848_9ACTN</name>
<feature type="compositionally biased region" description="Basic and acidic residues" evidence="1">
    <location>
        <begin position="1"/>
        <end position="16"/>
    </location>
</feature>
<evidence type="ECO:0000256" key="1">
    <source>
        <dbReference type="SAM" id="MobiDB-lite"/>
    </source>
</evidence>
<dbReference type="InterPro" id="IPR023393">
    <property type="entry name" value="START-like_dom_sf"/>
</dbReference>
<gene>
    <name evidence="2" type="ORF">F0L17_02835</name>
</gene>
<proteinExistence type="predicted"/>
<dbReference type="Pfam" id="PF08982">
    <property type="entry name" value="AtaL"/>
    <property type="match status" value="1"/>
</dbReference>
<dbReference type="AlphaFoldDB" id="A0A6G2B848"/>
<protein>
    <submittedName>
        <fullName evidence="2">DUF1857 family protein</fullName>
    </submittedName>
</protein>
<dbReference type="Proteomes" id="UP000473014">
    <property type="component" value="Unassembled WGS sequence"/>
</dbReference>